<dbReference type="EMBL" id="AP019782">
    <property type="protein sequence ID" value="BBL71065.1"/>
    <property type="molecule type" value="Genomic_DNA"/>
</dbReference>
<evidence type="ECO:0000256" key="3">
    <source>
        <dbReference type="SAM" id="SignalP"/>
    </source>
</evidence>
<feature type="signal peptide" evidence="3">
    <location>
        <begin position="1"/>
        <end position="21"/>
    </location>
</feature>
<reference evidence="4" key="1">
    <citation type="submission" date="2019-06" db="EMBL/GenBank/DDBJ databases">
        <title>Complete genome sequence of Methylogaea oryzae strain JCM16910.</title>
        <authorList>
            <person name="Asakawa S."/>
        </authorList>
    </citation>
    <scope>NUCLEOTIDE SEQUENCE</scope>
    <source>
        <strain evidence="4">E10</strain>
    </source>
</reference>
<organism evidence="4 5">
    <name type="scientific">Methylogaea oryzae</name>
    <dbReference type="NCBI Taxonomy" id="1295382"/>
    <lineage>
        <taxon>Bacteria</taxon>
        <taxon>Pseudomonadati</taxon>
        <taxon>Pseudomonadota</taxon>
        <taxon>Gammaproteobacteria</taxon>
        <taxon>Methylococcales</taxon>
        <taxon>Methylococcaceae</taxon>
        <taxon>Methylogaea</taxon>
    </lineage>
</organism>
<dbReference type="RefSeq" id="WP_221048806.1">
    <property type="nucleotide sequence ID" value="NZ_AP019782.1"/>
</dbReference>
<keyword evidence="2 3" id="KW-0732">Signal</keyword>
<dbReference type="InterPro" id="IPR026045">
    <property type="entry name" value="Ferric-bd"/>
</dbReference>
<dbReference type="PANTHER" id="PTHR30006">
    <property type="entry name" value="THIAMINE-BINDING PERIPLASMIC PROTEIN-RELATED"/>
    <property type="match status" value="1"/>
</dbReference>
<dbReference type="KEGG" id="moz:MoryE10_16710"/>
<dbReference type="PIRSF" id="PIRSF002825">
    <property type="entry name" value="CfbpA"/>
    <property type="match status" value="1"/>
</dbReference>
<keyword evidence="5" id="KW-1185">Reference proteome</keyword>
<dbReference type="Pfam" id="PF13416">
    <property type="entry name" value="SBP_bac_8"/>
    <property type="match status" value="1"/>
</dbReference>
<dbReference type="Proteomes" id="UP000824988">
    <property type="component" value="Chromosome"/>
</dbReference>
<evidence type="ECO:0000256" key="2">
    <source>
        <dbReference type="ARBA" id="ARBA00022729"/>
    </source>
</evidence>
<proteinExistence type="inferred from homology"/>
<dbReference type="GO" id="GO:0030288">
    <property type="term" value="C:outer membrane-bounded periplasmic space"/>
    <property type="evidence" value="ECO:0007669"/>
    <property type="project" value="TreeGrafter"/>
</dbReference>
<evidence type="ECO:0000313" key="4">
    <source>
        <dbReference type="EMBL" id="BBL71065.1"/>
    </source>
</evidence>
<dbReference type="PANTHER" id="PTHR30006:SF15">
    <property type="entry name" value="IRON-UTILIZATION PERIPLASMIC PROTEIN"/>
    <property type="match status" value="1"/>
</dbReference>
<evidence type="ECO:0000256" key="1">
    <source>
        <dbReference type="ARBA" id="ARBA00008520"/>
    </source>
</evidence>
<feature type="chain" id="PRO_5034141320" evidence="3">
    <location>
        <begin position="22"/>
        <end position="331"/>
    </location>
</feature>
<accession>A0A8D4VRI2</accession>
<gene>
    <name evidence="4" type="ORF">MoryE10_16710</name>
</gene>
<dbReference type="AlphaFoldDB" id="A0A8D4VRI2"/>
<protein>
    <submittedName>
        <fullName evidence="4">Binding protein component of ABC iron transporter</fullName>
    </submittedName>
</protein>
<sequence>MLKHCCVVLSGWILLAATAWGEEVVVYSARNEQLIKPVFDAYTKKTGVKVKYVTGEAGALMQRLKAEGAKTQADLLITVDAGNLWFSKQESLLQPVKSAVLEQNIPAHLRDGEGQWFGMSVRARTIVYNKNKVQPSDLSTYQALTDAKWKGRLCLLSGKKVYNRSLVAMLIAQYGAAATKEMVKGWVANLAAPPFASDEQALKALAAGQCDAAIANSYYLGRELKHHSDWPLNIFWADQASGGTHVNISGVGLTRHAKHAKAAQELMEWMSGAEAQALFANVNMEFPANAAVAPAPEVAAWGTFKQSTVDLNKVGELQPDAVKLMDEAGYK</sequence>
<evidence type="ECO:0000313" key="5">
    <source>
        <dbReference type="Proteomes" id="UP000824988"/>
    </source>
</evidence>
<dbReference type="InterPro" id="IPR006059">
    <property type="entry name" value="SBP"/>
</dbReference>
<name>A0A8D4VRI2_9GAMM</name>
<comment type="similarity">
    <text evidence="1">Belongs to the bacterial solute-binding protein 1 family.</text>
</comment>